<sequence length="111" mass="12676">MDKARWQAAPRGVSKRHSLMALRILTPMGREPQKLFISREVHGSTVPFFFSPGPEPAIEGQYTLILGYGEPSIRGQRYSDLTYINAKMEYERHYQGGEWGTMQSISIKRSV</sequence>
<gene>
    <name evidence="1" type="ORF">OOU_Y34scaffold00194g91</name>
</gene>
<name>A0AA97P6B0_PYRO3</name>
<accession>A0AA97P6B0</accession>
<protein>
    <submittedName>
        <fullName evidence="1">Uncharacterized protein</fullName>
    </submittedName>
</protein>
<proteinExistence type="predicted"/>
<dbReference type="Proteomes" id="UP000011086">
    <property type="component" value="Unassembled WGS sequence"/>
</dbReference>
<organism evidence="1">
    <name type="scientific">Pyricularia oryzae (strain Y34)</name>
    <name type="common">Rice blast fungus</name>
    <name type="synonym">Magnaporthe oryzae</name>
    <dbReference type="NCBI Taxonomy" id="1143189"/>
    <lineage>
        <taxon>Eukaryota</taxon>
        <taxon>Fungi</taxon>
        <taxon>Dikarya</taxon>
        <taxon>Ascomycota</taxon>
        <taxon>Pezizomycotina</taxon>
        <taxon>Sordariomycetes</taxon>
        <taxon>Sordariomycetidae</taxon>
        <taxon>Magnaporthales</taxon>
        <taxon>Pyriculariaceae</taxon>
        <taxon>Pyricularia</taxon>
    </lineage>
</organism>
<dbReference type="AlphaFoldDB" id="A0AA97P6B0"/>
<dbReference type="EMBL" id="JH793704">
    <property type="protein sequence ID" value="ELQ42778.1"/>
    <property type="molecule type" value="Genomic_DNA"/>
</dbReference>
<evidence type="ECO:0000313" key="1">
    <source>
        <dbReference type="EMBL" id="ELQ42778.1"/>
    </source>
</evidence>
<reference evidence="1" key="1">
    <citation type="journal article" date="2012" name="PLoS Genet.">
        <title>Comparative analysis of the genomes of two field isolates of the rice blast fungus Magnaporthe oryzae.</title>
        <authorList>
            <person name="Xue M."/>
            <person name="Yang J."/>
            <person name="Li Z."/>
            <person name="Hu S."/>
            <person name="Yao N."/>
            <person name="Dean R.A."/>
            <person name="Zhao W."/>
            <person name="Shen M."/>
            <person name="Zhang H."/>
            <person name="Li C."/>
            <person name="Liu L."/>
            <person name="Cao L."/>
            <person name="Xu X."/>
            <person name="Xing Y."/>
            <person name="Hsiang T."/>
            <person name="Zhang Z."/>
            <person name="Xu J.R."/>
            <person name="Peng Y.L."/>
        </authorList>
    </citation>
    <scope>NUCLEOTIDE SEQUENCE</scope>
    <source>
        <strain evidence="1">Y34</strain>
    </source>
</reference>